<keyword evidence="1" id="KW-1133">Transmembrane helix</keyword>
<protein>
    <submittedName>
        <fullName evidence="2">Uncharacterized membrane protein (DUF485 family)</fullName>
    </submittedName>
</protein>
<dbReference type="Proteomes" id="UP000576969">
    <property type="component" value="Unassembled WGS sequence"/>
</dbReference>
<dbReference type="RefSeq" id="WP_179490631.1">
    <property type="nucleotide sequence ID" value="NZ_JACCBV010000001.1"/>
</dbReference>
<evidence type="ECO:0000313" key="2">
    <source>
        <dbReference type="EMBL" id="NYE20573.1"/>
    </source>
</evidence>
<feature type="transmembrane region" description="Helical" evidence="1">
    <location>
        <begin position="37"/>
        <end position="64"/>
    </location>
</feature>
<comment type="caution">
    <text evidence="2">The sequence shown here is derived from an EMBL/GenBank/DDBJ whole genome shotgun (WGS) entry which is preliminary data.</text>
</comment>
<keyword evidence="1" id="KW-0472">Membrane</keyword>
<evidence type="ECO:0000313" key="3">
    <source>
        <dbReference type="Proteomes" id="UP000576969"/>
    </source>
</evidence>
<name>A0A7Y9KLS1_9MICO</name>
<gene>
    <name evidence="2" type="ORF">BJ991_002601</name>
</gene>
<reference evidence="2 3" key="1">
    <citation type="submission" date="2020-07" db="EMBL/GenBank/DDBJ databases">
        <title>Sequencing the genomes of 1000 actinobacteria strains.</title>
        <authorList>
            <person name="Klenk H.-P."/>
        </authorList>
    </citation>
    <scope>NUCLEOTIDE SEQUENCE [LARGE SCALE GENOMIC DNA]</scope>
    <source>
        <strain evidence="2 3">DSM 24662</strain>
    </source>
</reference>
<evidence type="ECO:0000256" key="1">
    <source>
        <dbReference type="SAM" id="Phobius"/>
    </source>
</evidence>
<proteinExistence type="predicted"/>
<accession>A0A7Y9KLS1</accession>
<keyword evidence="1" id="KW-0812">Transmembrane</keyword>
<sequence>MPLRPWLLRWIVIVTLGEALGFAVPAVVGVLTVDTPAFMPLILAAGAIEGVLLGLAQSVVLATVIPRLRRLMFIILTAAGAVLAYVLGVGLSASSETWLAWPLAAQILLVATVAGALLATIGTAQWIELRRHLRRAAWWIPGTAAAWLIGLGLFFALAPPLWHEGQSIAIAIVIGIAAGLLMALAMAIVTGLTLRALLTASRRDHRPGLEPVRDAR</sequence>
<feature type="transmembrane region" description="Helical" evidence="1">
    <location>
        <begin position="99"/>
        <end position="124"/>
    </location>
</feature>
<dbReference type="AlphaFoldDB" id="A0A7Y9KLS1"/>
<feature type="transmembrane region" description="Helical" evidence="1">
    <location>
        <begin position="71"/>
        <end position="93"/>
    </location>
</feature>
<dbReference type="EMBL" id="JACCBV010000001">
    <property type="protein sequence ID" value="NYE20573.1"/>
    <property type="molecule type" value="Genomic_DNA"/>
</dbReference>
<feature type="transmembrane region" description="Helical" evidence="1">
    <location>
        <begin position="136"/>
        <end position="162"/>
    </location>
</feature>
<keyword evidence="3" id="KW-1185">Reference proteome</keyword>
<feature type="transmembrane region" description="Helical" evidence="1">
    <location>
        <begin position="168"/>
        <end position="198"/>
    </location>
</feature>
<organism evidence="2 3">
    <name type="scientific">Microbacterium immunditiarum</name>
    <dbReference type="NCBI Taxonomy" id="337480"/>
    <lineage>
        <taxon>Bacteria</taxon>
        <taxon>Bacillati</taxon>
        <taxon>Actinomycetota</taxon>
        <taxon>Actinomycetes</taxon>
        <taxon>Micrococcales</taxon>
        <taxon>Microbacteriaceae</taxon>
        <taxon>Microbacterium</taxon>
    </lineage>
</organism>
<feature type="transmembrane region" description="Helical" evidence="1">
    <location>
        <begin position="7"/>
        <end position="31"/>
    </location>
</feature>